<proteinExistence type="predicted"/>
<dbReference type="Proteomes" id="UP001056384">
    <property type="component" value="Chromosome 9"/>
</dbReference>
<organism evidence="1 2">
    <name type="scientific">Septoria linicola</name>
    <dbReference type="NCBI Taxonomy" id="215465"/>
    <lineage>
        <taxon>Eukaryota</taxon>
        <taxon>Fungi</taxon>
        <taxon>Dikarya</taxon>
        <taxon>Ascomycota</taxon>
        <taxon>Pezizomycotina</taxon>
        <taxon>Dothideomycetes</taxon>
        <taxon>Dothideomycetidae</taxon>
        <taxon>Mycosphaerellales</taxon>
        <taxon>Mycosphaerellaceae</taxon>
        <taxon>Septoria</taxon>
    </lineage>
</organism>
<accession>A0A9Q9B3S2</accession>
<evidence type="ECO:0000313" key="2">
    <source>
        <dbReference type="Proteomes" id="UP001056384"/>
    </source>
</evidence>
<dbReference type="OrthoDB" id="10254945at2759"/>
<keyword evidence="2" id="KW-1185">Reference proteome</keyword>
<gene>
    <name evidence="1" type="ORF">Slin15195_G103020</name>
</gene>
<dbReference type="AlphaFoldDB" id="A0A9Q9B3S2"/>
<protein>
    <submittedName>
        <fullName evidence="1">Uncharacterized protein</fullName>
    </submittedName>
</protein>
<evidence type="ECO:0000313" key="1">
    <source>
        <dbReference type="EMBL" id="USW56983.1"/>
    </source>
</evidence>
<dbReference type="EMBL" id="CP099426">
    <property type="protein sequence ID" value="USW56983.1"/>
    <property type="molecule type" value="Genomic_DNA"/>
</dbReference>
<sequence>MTPFSMETTTHRANDFYRTERLVDVPTPNLTQDIHPLFARSKFWGLPQSLEYPVLACRLASLLVEKALPFFHSILVIGDLTPGDPCTGKRCHSYPEPKTSLTLTAQQETRTRLFELSTWLIYSTNLTGDPDLESAQCRPMLGSRFKQMSGHGSMIDFNPAMLCHIQSAKTAGDHVKFLYYNCWLALSLVHELGHAAVYATTTWDCGEGFVGDSQSAEVGYLLEAFLFGGLLNLGPSLKRFGIDAPCYINDKTPSSLSYMICVLDYPNIDQIQDYADAGQNCPFRGEALPGAYALWNVPLSWLHNLFQQDFWDKALEGGNSYLRPPKTTGLVVPEGDQDLGSEHIRIYAAELAKSGKFEVNDQGIVTPVKPPKRRVSTRVKAGVSRAMKALVPRHSRLA</sequence>
<reference evidence="1" key="1">
    <citation type="submission" date="2022-06" db="EMBL/GenBank/DDBJ databases">
        <title>Complete genome sequences of two strains of the flax pathogen Septoria linicola.</title>
        <authorList>
            <person name="Lapalu N."/>
            <person name="Simon A."/>
            <person name="Demenou B."/>
            <person name="Paumier D."/>
            <person name="Guillot M.-P."/>
            <person name="Gout L."/>
            <person name="Valade R."/>
        </authorList>
    </citation>
    <scope>NUCLEOTIDE SEQUENCE</scope>
    <source>
        <strain evidence="1">SE15195</strain>
    </source>
</reference>
<name>A0A9Q9B3S2_9PEZI</name>